<dbReference type="Proteomes" id="UP000678393">
    <property type="component" value="Unassembled WGS sequence"/>
</dbReference>
<dbReference type="GO" id="GO:0016020">
    <property type="term" value="C:membrane"/>
    <property type="evidence" value="ECO:0007669"/>
    <property type="project" value="UniProtKB-SubCell"/>
</dbReference>
<dbReference type="GO" id="GO:0038023">
    <property type="term" value="F:signaling receptor activity"/>
    <property type="evidence" value="ECO:0007669"/>
    <property type="project" value="TreeGrafter"/>
</dbReference>
<evidence type="ECO:0000313" key="7">
    <source>
        <dbReference type="Proteomes" id="UP000678393"/>
    </source>
</evidence>
<evidence type="ECO:0000256" key="3">
    <source>
        <dbReference type="ARBA" id="ARBA00022989"/>
    </source>
</evidence>
<name>A0A8S3YKT2_9EUPU</name>
<dbReference type="EMBL" id="CAJHNH020000069">
    <property type="protein sequence ID" value="CAG5115046.1"/>
    <property type="molecule type" value="Genomic_DNA"/>
</dbReference>
<comment type="caution">
    <text evidence="6">The sequence shown here is derived from an EMBL/GenBank/DDBJ whole genome shotgun (WGS) entry which is preliminary data.</text>
</comment>
<feature type="domain" description="Receptor ligand binding region" evidence="5">
    <location>
        <begin position="63"/>
        <end position="189"/>
    </location>
</feature>
<accession>A0A8S3YKT2</accession>
<reference evidence="6" key="1">
    <citation type="submission" date="2021-04" db="EMBL/GenBank/DDBJ databases">
        <authorList>
            <consortium name="Molecular Ecology Group"/>
        </authorList>
    </citation>
    <scope>NUCLEOTIDE SEQUENCE</scope>
</reference>
<organism evidence="6 7">
    <name type="scientific">Candidula unifasciata</name>
    <dbReference type="NCBI Taxonomy" id="100452"/>
    <lineage>
        <taxon>Eukaryota</taxon>
        <taxon>Metazoa</taxon>
        <taxon>Spiralia</taxon>
        <taxon>Lophotrochozoa</taxon>
        <taxon>Mollusca</taxon>
        <taxon>Gastropoda</taxon>
        <taxon>Heterobranchia</taxon>
        <taxon>Euthyneura</taxon>
        <taxon>Panpulmonata</taxon>
        <taxon>Eupulmonata</taxon>
        <taxon>Stylommatophora</taxon>
        <taxon>Helicina</taxon>
        <taxon>Helicoidea</taxon>
        <taxon>Geomitridae</taxon>
        <taxon>Candidula</taxon>
    </lineage>
</organism>
<dbReference type="Pfam" id="PF01094">
    <property type="entry name" value="ANF_receptor"/>
    <property type="match status" value="1"/>
</dbReference>
<dbReference type="InterPro" id="IPR001828">
    <property type="entry name" value="ANF_lig-bd_rcpt"/>
</dbReference>
<evidence type="ECO:0000256" key="1">
    <source>
        <dbReference type="ARBA" id="ARBA00004370"/>
    </source>
</evidence>
<dbReference type="PANTHER" id="PTHR44755">
    <property type="entry name" value="NATRIURETIC PEPTIDE RECEPTOR 3-RELATED"/>
    <property type="match status" value="1"/>
</dbReference>
<comment type="subcellular location">
    <subcellularLocation>
        <location evidence="1">Membrane</location>
    </subcellularLocation>
</comment>
<keyword evidence="2" id="KW-0812">Transmembrane</keyword>
<keyword evidence="7" id="KW-1185">Reference proteome</keyword>
<dbReference type="AlphaFoldDB" id="A0A8S3YKT2"/>
<proteinExistence type="predicted"/>
<evidence type="ECO:0000256" key="4">
    <source>
        <dbReference type="ARBA" id="ARBA00023136"/>
    </source>
</evidence>
<dbReference type="Gene3D" id="3.40.50.2300">
    <property type="match status" value="1"/>
</dbReference>
<dbReference type="OrthoDB" id="10065302at2759"/>
<dbReference type="PANTHER" id="PTHR44755:SF11">
    <property type="entry name" value="ATRIAL NATRIURETIC PEPTIDE RECEPTOR 3 ISOFORM X1"/>
    <property type="match status" value="1"/>
</dbReference>
<gene>
    <name evidence="6" type="ORF">CUNI_LOCUS604</name>
</gene>
<dbReference type="GO" id="GO:0007165">
    <property type="term" value="P:signal transduction"/>
    <property type="evidence" value="ECO:0007669"/>
    <property type="project" value="TreeGrafter"/>
</dbReference>
<evidence type="ECO:0000259" key="5">
    <source>
        <dbReference type="Pfam" id="PF01094"/>
    </source>
</evidence>
<dbReference type="GO" id="GO:0017046">
    <property type="term" value="F:peptide hormone binding"/>
    <property type="evidence" value="ECO:0007669"/>
    <property type="project" value="TreeGrafter"/>
</dbReference>
<dbReference type="InterPro" id="IPR028082">
    <property type="entry name" value="Peripla_BP_I"/>
</dbReference>
<protein>
    <recommendedName>
        <fullName evidence="5">Receptor ligand binding region domain-containing protein</fullName>
    </recommendedName>
</protein>
<dbReference type="InterPro" id="IPR052612">
    <property type="entry name" value="ANP_Clearance_Receptor"/>
</dbReference>
<sequence>MGFSHIWKSHTWPKLVILTICAFCFTDMSMASEIGSRQDKKPINVLLLLPTDTKYMFTHALMFPALEIAMEKLESNDSLLRDYYLNVSYEDTMCHEAMGMKYAIEYYFVKLVDVFFGPICDYTVAPLLRQATFWNLPMVTVGANAWGFTKFRRTVFPMLTRVGPVNHYSLVNFFLEYVGRYNWTKVRLVSTLYL</sequence>
<evidence type="ECO:0000256" key="2">
    <source>
        <dbReference type="ARBA" id="ARBA00022692"/>
    </source>
</evidence>
<keyword evidence="4" id="KW-0472">Membrane</keyword>
<dbReference type="SUPFAM" id="SSF53822">
    <property type="entry name" value="Periplasmic binding protein-like I"/>
    <property type="match status" value="1"/>
</dbReference>
<evidence type="ECO:0000313" key="6">
    <source>
        <dbReference type="EMBL" id="CAG5115046.1"/>
    </source>
</evidence>
<keyword evidence="3" id="KW-1133">Transmembrane helix</keyword>